<dbReference type="AlphaFoldDB" id="A0A1W1X496"/>
<feature type="domain" description="D-serine dehydratase-like" evidence="3">
    <location>
        <begin position="252"/>
        <end position="359"/>
    </location>
</feature>
<dbReference type="InterPro" id="IPR029066">
    <property type="entry name" value="PLP-binding_barrel"/>
</dbReference>
<dbReference type="STRING" id="1121390.SAMN02746041_00510"/>
<evidence type="ECO:0000256" key="2">
    <source>
        <dbReference type="ARBA" id="ARBA00023239"/>
    </source>
</evidence>
<dbReference type="PANTHER" id="PTHR28004:SF2">
    <property type="entry name" value="D-SERINE DEHYDRATASE"/>
    <property type="match status" value="1"/>
</dbReference>
<dbReference type="Gene3D" id="2.40.37.20">
    <property type="entry name" value="D-serine dehydratase-like domain"/>
    <property type="match status" value="1"/>
</dbReference>
<dbReference type="Gene3D" id="3.20.20.10">
    <property type="entry name" value="Alanine racemase"/>
    <property type="match status" value="1"/>
</dbReference>
<dbReference type="SUPFAM" id="SSF51419">
    <property type="entry name" value="PLP-binding barrel"/>
    <property type="match status" value="1"/>
</dbReference>
<dbReference type="Pfam" id="PF01168">
    <property type="entry name" value="Ala_racemase_N"/>
    <property type="match status" value="1"/>
</dbReference>
<dbReference type="InterPro" id="IPR051466">
    <property type="entry name" value="D-amino_acid_metab_enzyme"/>
</dbReference>
<dbReference type="RefSeq" id="WP_084056423.1">
    <property type="nucleotide sequence ID" value="NZ_FWXF01000002.1"/>
</dbReference>
<accession>A0A1W1X496</accession>
<evidence type="ECO:0000256" key="1">
    <source>
        <dbReference type="ARBA" id="ARBA00005323"/>
    </source>
</evidence>
<name>A0A1W1X496_9BACT</name>
<evidence type="ECO:0000259" key="3">
    <source>
        <dbReference type="SMART" id="SM01119"/>
    </source>
</evidence>
<reference evidence="4 5" key="1">
    <citation type="submission" date="2017-04" db="EMBL/GenBank/DDBJ databases">
        <authorList>
            <person name="Afonso C.L."/>
            <person name="Miller P.J."/>
            <person name="Scott M.A."/>
            <person name="Spackman E."/>
            <person name="Goraichik I."/>
            <person name="Dimitrov K.M."/>
            <person name="Suarez D.L."/>
            <person name="Swayne D.E."/>
        </authorList>
    </citation>
    <scope>NUCLEOTIDE SEQUENCE [LARGE SCALE GENOMIC DNA]</scope>
    <source>
        <strain evidence="4 5">DSM 13146</strain>
    </source>
</reference>
<dbReference type="OrthoDB" id="9811417at2"/>
<dbReference type="InterPro" id="IPR001608">
    <property type="entry name" value="Ala_racemase_N"/>
</dbReference>
<dbReference type="GO" id="GO:0036088">
    <property type="term" value="P:D-serine catabolic process"/>
    <property type="evidence" value="ECO:0007669"/>
    <property type="project" value="TreeGrafter"/>
</dbReference>
<dbReference type="Pfam" id="PF14031">
    <property type="entry name" value="D-ser_dehydrat"/>
    <property type="match status" value="1"/>
</dbReference>
<evidence type="ECO:0000313" key="5">
    <source>
        <dbReference type="Proteomes" id="UP000192783"/>
    </source>
</evidence>
<keyword evidence="2" id="KW-0456">Lyase</keyword>
<gene>
    <name evidence="4" type="ORF">SAMN02746041_00510</name>
</gene>
<keyword evidence="5" id="KW-1185">Reference proteome</keyword>
<comment type="similarity">
    <text evidence="1">Belongs to the DSD1 family.</text>
</comment>
<sequence length="366" mass="40719">MVKLDRIQRPELILDEAKVRRNIEAMAQKAEKCGVRFRPHFKTHQSREIGRWFREVGVTAITVSSLTMARYFADDGWDDVTVAFPVNLREMAAIDDLASRIRLHLLAVHPETVEALERDLRHPVGLFIKVDCGYHRTGVLPEDTATWERFVEVLQGSRQVAFRGILTHAGHSYKARGADEIVAVHRQALKAMARAKEVLASLYPDLQVSVGDTPSCSVAEDFPGVDEIRPGAFVFYDLMQHRIGACAMEDVAMVAACPVVARHPQRRELVLYGGAVHLSKDGVEGPDGAPVYGWVSAWGEDGWELPTGCCRVIALSQEHGIVRVCPEHWDRFRVGDLAAVTPVHCCLTANLLGAYRTLDGRVITRL</sequence>
<proteinExistence type="inferred from homology"/>
<dbReference type="InterPro" id="IPR042208">
    <property type="entry name" value="D-ser_dehydrat-like_sf"/>
</dbReference>
<dbReference type="Proteomes" id="UP000192783">
    <property type="component" value="Unassembled WGS sequence"/>
</dbReference>
<dbReference type="GO" id="GO:0008721">
    <property type="term" value="F:D-serine ammonia-lyase activity"/>
    <property type="evidence" value="ECO:0007669"/>
    <property type="project" value="TreeGrafter"/>
</dbReference>
<dbReference type="PANTHER" id="PTHR28004">
    <property type="entry name" value="ZGC:162816-RELATED"/>
    <property type="match status" value="1"/>
</dbReference>
<protein>
    <submittedName>
        <fullName evidence="4">D-serine deaminase, pyridoxal phosphate-dependent</fullName>
    </submittedName>
</protein>
<dbReference type="SMART" id="SM01119">
    <property type="entry name" value="D-ser_dehydrat"/>
    <property type="match status" value="1"/>
</dbReference>
<dbReference type="InterPro" id="IPR026956">
    <property type="entry name" value="D-ser_dehydrat-like_dom"/>
</dbReference>
<organism evidence="4 5">
    <name type="scientific">Desulfacinum hydrothermale DSM 13146</name>
    <dbReference type="NCBI Taxonomy" id="1121390"/>
    <lineage>
        <taxon>Bacteria</taxon>
        <taxon>Pseudomonadati</taxon>
        <taxon>Thermodesulfobacteriota</taxon>
        <taxon>Syntrophobacteria</taxon>
        <taxon>Syntrophobacterales</taxon>
        <taxon>Syntrophobacteraceae</taxon>
        <taxon>Desulfacinum</taxon>
    </lineage>
</organism>
<dbReference type="EMBL" id="FWXF01000002">
    <property type="protein sequence ID" value="SMC18712.1"/>
    <property type="molecule type" value="Genomic_DNA"/>
</dbReference>
<evidence type="ECO:0000313" key="4">
    <source>
        <dbReference type="EMBL" id="SMC18712.1"/>
    </source>
</evidence>